<gene>
    <name evidence="2" type="ORF">LVJ81_00200</name>
</gene>
<dbReference type="Gene3D" id="3.40.190.10">
    <property type="entry name" value="Periplasmic binding protein-like II"/>
    <property type="match status" value="2"/>
</dbReference>
<evidence type="ECO:0000259" key="1">
    <source>
        <dbReference type="Pfam" id="PF09084"/>
    </source>
</evidence>
<dbReference type="RefSeq" id="WP_019959164.1">
    <property type="nucleotide sequence ID" value="NZ_CP091512.1"/>
</dbReference>
<protein>
    <submittedName>
        <fullName evidence="2">ABC transporter substrate-binding protein</fullName>
    </submittedName>
</protein>
<organism evidence="2 3">
    <name type="scientific">Vitreoscilla stercoraria</name>
    <dbReference type="NCBI Taxonomy" id="61"/>
    <lineage>
        <taxon>Bacteria</taxon>
        <taxon>Pseudomonadati</taxon>
        <taxon>Pseudomonadota</taxon>
        <taxon>Betaproteobacteria</taxon>
        <taxon>Neisseriales</taxon>
        <taxon>Neisseriaceae</taxon>
        <taxon>Vitreoscilla</taxon>
    </lineage>
</organism>
<name>A0ABY4E9S7_VITST</name>
<evidence type="ECO:0000313" key="2">
    <source>
        <dbReference type="EMBL" id="UOO92514.1"/>
    </source>
</evidence>
<feature type="domain" description="SsuA/THI5-like" evidence="1">
    <location>
        <begin position="39"/>
        <end position="165"/>
    </location>
</feature>
<sequence length="274" mass="29916">MKTVTLGSHPNNLSLFVLRHRGVLEALANDLGYTIKWYDYANGGISADLLADGIADVVGTGCTPPVVASAQGVAIHYVAASLPRPANSALLSLQHNQFTDLRGKTIAAMVGSFTDHFLATLLNEHGWKKSDVKLVDLRGEAPLLALQNGTIDAWLAVDPWLQPGLALDSVHVLAQVGTHIPNRSIFWSHQAWSNENAAFEAWFVQQLAENDLWIAQNPEQAAALLQEHLPNNLSREHWLTTISQRQWGIEAANDTVLAEQNQQSLDLKQAGFIA</sequence>
<reference evidence="2" key="1">
    <citation type="submission" date="2021-12" db="EMBL/GenBank/DDBJ databases">
        <authorList>
            <person name="Veyrier F.J."/>
        </authorList>
    </citation>
    <scope>NUCLEOTIDE SEQUENCE</scope>
    <source>
        <strain evidence="2">SAG 1488-6</strain>
    </source>
</reference>
<keyword evidence="3" id="KW-1185">Reference proteome</keyword>
<accession>A0ABY4E9S7</accession>
<evidence type="ECO:0000313" key="3">
    <source>
        <dbReference type="Proteomes" id="UP000832034"/>
    </source>
</evidence>
<dbReference type="Pfam" id="PF09084">
    <property type="entry name" value="NMT1"/>
    <property type="match status" value="1"/>
</dbReference>
<dbReference type="SUPFAM" id="SSF53850">
    <property type="entry name" value="Periplasmic binding protein-like II"/>
    <property type="match status" value="1"/>
</dbReference>
<proteinExistence type="predicted"/>
<dbReference type="EMBL" id="CP091512">
    <property type="protein sequence ID" value="UOO92514.1"/>
    <property type="molecule type" value="Genomic_DNA"/>
</dbReference>
<reference evidence="2" key="2">
    <citation type="journal article" date="2022" name="Res Sq">
        <title>Evolution of multicellular longitudinally dividing oral cavity symbionts (Neisseriaceae).</title>
        <authorList>
            <person name="Nyongesa S."/>
            <person name="Weber P."/>
            <person name="Bernet E."/>
            <person name="Pullido F."/>
            <person name="Nieckarz M."/>
            <person name="Delaby M."/>
            <person name="Nieves C."/>
            <person name="Viehboeck T."/>
            <person name="Krause N."/>
            <person name="Rivera-Millot A."/>
            <person name="Nakamura A."/>
            <person name="Vischer N."/>
            <person name="VanNieuwenhze M."/>
            <person name="Brun Y."/>
            <person name="Cava F."/>
            <person name="Bulgheresi S."/>
            <person name="Veyrier F."/>
        </authorList>
    </citation>
    <scope>NUCLEOTIDE SEQUENCE</scope>
    <source>
        <strain evidence="2">SAG 1488-6</strain>
    </source>
</reference>
<dbReference type="PANTHER" id="PTHR30024:SF42">
    <property type="entry name" value="ALIPHATIC SULFONATES-BINDING PROTEIN-RELATED"/>
    <property type="match status" value="1"/>
</dbReference>
<dbReference type="InterPro" id="IPR015168">
    <property type="entry name" value="SsuA/THI5"/>
</dbReference>
<dbReference type="PANTHER" id="PTHR30024">
    <property type="entry name" value="ALIPHATIC SULFONATES-BINDING PROTEIN-RELATED"/>
    <property type="match status" value="1"/>
</dbReference>
<dbReference type="Proteomes" id="UP000832034">
    <property type="component" value="Chromosome"/>
</dbReference>